<dbReference type="EMBL" id="JAAFZH010000010">
    <property type="protein sequence ID" value="NDU97198.1"/>
    <property type="molecule type" value="Genomic_DNA"/>
</dbReference>
<keyword evidence="1" id="KW-0812">Transmembrane</keyword>
<dbReference type="RefSeq" id="WP_163952410.1">
    <property type="nucleotide sequence ID" value="NZ_JAAFZH010000010.1"/>
</dbReference>
<keyword evidence="3" id="KW-1185">Reference proteome</keyword>
<feature type="transmembrane region" description="Helical" evidence="1">
    <location>
        <begin position="12"/>
        <end position="28"/>
    </location>
</feature>
<keyword evidence="1" id="KW-1133">Transmembrane helix</keyword>
<evidence type="ECO:0000256" key="1">
    <source>
        <dbReference type="SAM" id="Phobius"/>
    </source>
</evidence>
<feature type="transmembrane region" description="Helical" evidence="1">
    <location>
        <begin position="98"/>
        <end position="117"/>
    </location>
</feature>
<protein>
    <submittedName>
        <fullName evidence="2">Uncharacterized protein</fullName>
    </submittedName>
</protein>
<dbReference type="AlphaFoldDB" id="A0A6L9LFC6"/>
<gene>
    <name evidence="2" type="ORF">GK108_20105</name>
</gene>
<feature type="transmembrane region" description="Helical" evidence="1">
    <location>
        <begin position="48"/>
        <end position="71"/>
    </location>
</feature>
<organism evidence="2 3">
    <name type="scientific">Spirosoma terrae</name>
    <dbReference type="NCBI Taxonomy" id="1968276"/>
    <lineage>
        <taxon>Bacteria</taxon>
        <taxon>Pseudomonadati</taxon>
        <taxon>Bacteroidota</taxon>
        <taxon>Cytophagia</taxon>
        <taxon>Cytophagales</taxon>
        <taxon>Cytophagaceae</taxon>
        <taxon>Spirosoma</taxon>
    </lineage>
</organism>
<name>A0A6L9LFC6_9BACT</name>
<dbReference type="Proteomes" id="UP000474175">
    <property type="component" value="Unassembled WGS sequence"/>
</dbReference>
<accession>A0A6L9LFC6</accession>
<evidence type="ECO:0000313" key="2">
    <source>
        <dbReference type="EMBL" id="NDU97198.1"/>
    </source>
</evidence>
<keyword evidence="1" id="KW-0472">Membrane</keyword>
<evidence type="ECO:0000313" key="3">
    <source>
        <dbReference type="Proteomes" id="UP000474175"/>
    </source>
</evidence>
<feature type="transmembrane region" description="Helical" evidence="1">
    <location>
        <begin position="123"/>
        <end position="140"/>
    </location>
</feature>
<proteinExistence type="predicted"/>
<sequence>MMKTYVVHAMPAYVAAWTTQVMATALFLNVPSEFWAQVMAVFEIPEQIIVGTSPLIGATVSTLVEVLQRVYNQDKQRRRGKLDTEYHDPTAKYWPAKIFVGTMSGLFLMSWFAQAVLAVIPKAPEWTIGFIAGYAGYWFVSKKLPKLLESDVKKDQDHD</sequence>
<reference evidence="2 3" key="1">
    <citation type="submission" date="2020-02" db="EMBL/GenBank/DDBJ databases">
        <title>Draft genome sequence of two Spirosoma agri KCTC 52727 and Spirosoma terrae KCTC 52035.</title>
        <authorList>
            <person name="Rojas J."/>
            <person name="Ambika Manirajan B."/>
            <person name="Suarez C."/>
            <person name="Ratering S."/>
            <person name="Schnell S."/>
        </authorList>
    </citation>
    <scope>NUCLEOTIDE SEQUENCE [LARGE SCALE GENOMIC DNA]</scope>
    <source>
        <strain evidence="2 3">KCTC 52035</strain>
    </source>
</reference>
<comment type="caution">
    <text evidence="2">The sequence shown here is derived from an EMBL/GenBank/DDBJ whole genome shotgun (WGS) entry which is preliminary data.</text>
</comment>